<evidence type="ECO:0000256" key="7">
    <source>
        <dbReference type="ARBA" id="ARBA00026209"/>
    </source>
</evidence>
<dbReference type="HOGENOM" id="CLU_582721_0_0_1"/>
<dbReference type="PANTHER" id="PTHR47249">
    <property type="entry name" value="VACUOLAR PROTEIN 8"/>
    <property type="match status" value="1"/>
</dbReference>
<feature type="repeat" description="ARM" evidence="8">
    <location>
        <begin position="393"/>
        <end position="421"/>
    </location>
</feature>
<reference evidence="10 11" key="1">
    <citation type="submission" date="2014-04" db="EMBL/GenBank/DDBJ databases">
        <title>Evolutionary Origins and Diversification of the Mycorrhizal Mutualists.</title>
        <authorList>
            <consortium name="DOE Joint Genome Institute"/>
            <consortium name="Mycorrhizal Genomics Consortium"/>
            <person name="Kohler A."/>
            <person name="Kuo A."/>
            <person name="Nagy L.G."/>
            <person name="Floudas D."/>
            <person name="Copeland A."/>
            <person name="Barry K.W."/>
            <person name="Cichocki N."/>
            <person name="Veneault-Fourrey C."/>
            <person name="LaButti K."/>
            <person name="Lindquist E.A."/>
            <person name="Lipzen A."/>
            <person name="Lundell T."/>
            <person name="Morin E."/>
            <person name="Murat C."/>
            <person name="Riley R."/>
            <person name="Ohm R."/>
            <person name="Sun H."/>
            <person name="Tunlid A."/>
            <person name="Henrissat B."/>
            <person name="Grigoriev I.V."/>
            <person name="Hibbett D.S."/>
            <person name="Martin F."/>
        </authorList>
    </citation>
    <scope>NUCLEOTIDE SEQUENCE [LARGE SCALE GENOMIC DNA]</scope>
    <source>
        <strain evidence="10 11">FD-317 M1</strain>
    </source>
</reference>
<keyword evidence="11" id="KW-1185">Reference proteome</keyword>
<gene>
    <name evidence="10" type="ORF">GYMLUDRAFT_206174</name>
</gene>
<evidence type="ECO:0000256" key="8">
    <source>
        <dbReference type="PROSITE-ProRule" id="PRU00259"/>
    </source>
</evidence>
<proteinExistence type="inferred from homology"/>
<keyword evidence="3" id="KW-0926">Vacuole</keyword>
<evidence type="ECO:0000313" key="11">
    <source>
        <dbReference type="Proteomes" id="UP000053593"/>
    </source>
</evidence>
<evidence type="ECO:0000256" key="5">
    <source>
        <dbReference type="ARBA" id="ARBA00023136"/>
    </source>
</evidence>
<sequence>MFNRLELYNKSKAWIQQASGDGQRKAKAEQRLVVYHALSAHPVLDYLPRPSAFGFENLQAALYSRDLVPNKFTNKLGQNTYFKEIGNVLDEPEAIGRARTMLLLLWVVGHHLTKDSTMMLLSTAVQEGLKAAMKDRFSFNTSSGTSLTIASLQEMIQKEVPLPAGKRIYSAAEIDRNAIWNTSLPPQPVPTSKVLKNSKAFPQFLKLLKDGDQNAQLQATSTLIEFSKQEKLKDKVLPEFLELVRDEKWSVQSHTACTMVKLSKNEELKDSFLKIVPGFLEFLKDEQWSVRFHAVSIFVGLSKRETYKDAMLGSLPQFVDLLKDQNKLVQGQAASAIAELSKQEEFRHAMPITQALPQFWDLLKSVDKDVQSQAASAITELAKQEEFQDTVAGSISQLLELLTNENKDVQSQAASVFVDLSKQEKLGDAIIEVLPQVLELFKNEEWAGQSQIMVGLTELSKQGIYVLYF</sequence>
<evidence type="ECO:0000256" key="4">
    <source>
        <dbReference type="ARBA" id="ARBA00022737"/>
    </source>
</evidence>
<evidence type="ECO:0000256" key="6">
    <source>
        <dbReference type="ARBA" id="ARBA00023288"/>
    </source>
</evidence>
<keyword evidence="5" id="KW-0472">Membrane</keyword>
<evidence type="ECO:0000256" key="3">
    <source>
        <dbReference type="ARBA" id="ARBA00022554"/>
    </source>
</evidence>
<dbReference type="AlphaFoldDB" id="A0A0D0CIA6"/>
<dbReference type="EMBL" id="KN834813">
    <property type="protein sequence ID" value="KIK54713.1"/>
    <property type="molecule type" value="Genomic_DNA"/>
</dbReference>
<dbReference type="OrthoDB" id="771227at2759"/>
<dbReference type="GO" id="GO:0071562">
    <property type="term" value="P:nucleus-vacuole junction assembly"/>
    <property type="evidence" value="ECO:0007669"/>
    <property type="project" value="InterPro"/>
</dbReference>
<keyword evidence="4" id="KW-0677">Repeat</keyword>
<dbReference type="PROSITE" id="PS50176">
    <property type="entry name" value="ARM_REPEAT"/>
    <property type="match status" value="1"/>
</dbReference>
<accession>A0A0D0CIA6</accession>
<dbReference type="SMART" id="SM00185">
    <property type="entry name" value="ARM"/>
    <property type="match status" value="3"/>
</dbReference>
<dbReference type="InterPro" id="IPR011989">
    <property type="entry name" value="ARM-like"/>
</dbReference>
<protein>
    <recommendedName>
        <fullName evidence="7">Vacuolar protein 8</fullName>
    </recommendedName>
</protein>
<dbReference type="Proteomes" id="UP000053593">
    <property type="component" value="Unassembled WGS sequence"/>
</dbReference>
<feature type="domain" description="Condensin complex subunit 1 C-terminal" evidence="9">
    <location>
        <begin position="361"/>
        <end position="457"/>
    </location>
</feature>
<organism evidence="10 11">
    <name type="scientific">Collybiopsis luxurians FD-317 M1</name>
    <dbReference type="NCBI Taxonomy" id="944289"/>
    <lineage>
        <taxon>Eukaryota</taxon>
        <taxon>Fungi</taxon>
        <taxon>Dikarya</taxon>
        <taxon>Basidiomycota</taxon>
        <taxon>Agaricomycotina</taxon>
        <taxon>Agaricomycetes</taxon>
        <taxon>Agaricomycetidae</taxon>
        <taxon>Agaricales</taxon>
        <taxon>Marasmiineae</taxon>
        <taxon>Omphalotaceae</taxon>
        <taxon>Collybiopsis</taxon>
        <taxon>Collybiopsis luxurians</taxon>
    </lineage>
</organism>
<dbReference type="GO" id="GO:0005774">
    <property type="term" value="C:vacuolar membrane"/>
    <property type="evidence" value="ECO:0007669"/>
    <property type="project" value="UniProtKB-SubCell"/>
</dbReference>
<evidence type="ECO:0000259" key="9">
    <source>
        <dbReference type="Pfam" id="PF12717"/>
    </source>
</evidence>
<dbReference type="InterPro" id="IPR045156">
    <property type="entry name" value="Vac8"/>
</dbReference>
<comment type="similarity">
    <text evidence="2">Belongs to the beta-catenin family.</text>
</comment>
<dbReference type="SUPFAM" id="SSF48371">
    <property type="entry name" value="ARM repeat"/>
    <property type="match status" value="1"/>
</dbReference>
<evidence type="ECO:0000256" key="2">
    <source>
        <dbReference type="ARBA" id="ARBA00005462"/>
    </source>
</evidence>
<evidence type="ECO:0000313" key="10">
    <source>
        <dbReference type="EMBL" id="KIK54713.1"/>
    </source>
</evidence>
<comment type="subcellular location">
    <subcellularLocation>
        <location evidence="1">Vacuole membrane</location>
        <topology evidence="1">Lipid-anchor</topology>
    </subcellularLocation>
</comment>
<dbReference type="Gene3D" id="1.25.10.10">
    <property type="entry name" value="Leucine-rich Repeat Variant"/>
    <property type="match status" value="1"/>
</dbReference>
<dbReference type="InterPro" id="IPR016024">
    <property type="entry name" value="ARM-type_fold"/>
</dbReference>
<keyword evidence="6" id="KW-0449">Lipoprotein</keyword>
<dbReference type="GO" id="GO:0043495">
    <property type="term" value="F:protein-membrane adaptor activity"/>
    <property type="evidence" value="ECO:0007669"/>
    <property type="project" value="InterPro"/>
</dbReference>
<dbReference type="Pfam" id="PF12717">
    <property type="entry name" value="Cnd1"/>
    <property type="match status" value="1"/>
</dbReference>
<dbReference type="InterPro" id="IPR032682">
    <property type="entry name" value="Cnd1_C"/>
</dbReference>
<dbReference type="PANTHER" id="PTHR47249:SF1">
    <property type="entry name" value="VACUOLAR PROTEIN 8"/>
    <property type="match status" value="1"/>
</dbReference>
<name>A0A0D0CIA6_9AGAR</name>
<dbReference type="InterPro" id="IPR000225">
    <property type="entry name" value="Armadillo"/>
</dbReference>
<evidence type="ECO:0000256" key="1">
    <source>
        <dbReference type="ARBA" id="ARBA00004592"/>
    </source>
</evidence>